<proteinExistence type="predicted"/>
<dbReference type="EMBL" id="CAFBLX010000217">
    <property type="protein sequence ID" value="CAB4905553.1"/>
    <property type="molecule type" value="Genomic_DNA"/>
</dbReference>
<organism evidence="1">
    <name type="scientific">freshwater metagenome</name>
    <dbReference type="NCBI Taxonomy" id="449393"/>
    <lineage>
        <taxon>unclassified sequences</taxon>
        <taxon>metagenomes</taxon>
        <taxon>ecological metagenomes</taxon>
    </lineage>
</organism>
<gene>
    <name evidence="1" type="ORF">UFOPK3472_02700</name>
</gene>
<evidence type="ECO:0000313" key="1">
    <source>
        <dbReference type="EMBL" id="CAB4905553.1"/>
    </source>
</evidence>
<accession>A0A6J7GMW8</accession>
<protein>
    <submittedName>
        <fullName evidence="1">Unannotated protein</fullName>
    </submittedName>
</protein>
<sequence length="85" mass="8756">MRWPALVRISPRVDAPVNTRNAVNTAQYQRSGETSSPNTVAALVATATWIAALVLGFRPAGSSLSAGSTAACRGLDVTATALVVM</sequence>
<reference evidence="1" key="1">
    <citation type="submission" date="2020-05" db="EMBL/GenBank/DDBJ databases">
        <authorList>
            <person name="Chiriac C."/>
            <person name="Salcher M."/>
            <person name="Ghai R."/>
            <person name="Kavagutti S V."/>
        </authorList>
    </citation>
    <scope>NUCLEOTIDE SEQUENCE</scope>
</reference>
<name>A0A6J7GMW8_9ZZZZ</name>
<dbReference type="AlphaFoldDB" id="A0A6J7GMW8"/>